<reference evidence="2" key="1">
    <citation type="submission" date="2022-08" db="EMBL/GenBank/DDBJ databases">
        <title>The genomic sequence of strain Paenibacillus sp. SCIV0701.</title>
        <authorList>
            <person name="Zhao H."/>
        </authorList>
    </citation>
    <scope>NUCLEOTIDE SEQUENCE</scope>
    <source>
        <strain evidence="2">SCIV0701</strain>
    </source>
</reference>
<keyword evidence="3" id="KW-1185">Reference proteome</keyword>
<dbReference type="AlphaFoldDB" id="A0A9X2MQZ5"/>
<evidence type="ECO:0000313" key="3">
    <source>
        <dbReference type="Proteomes" id="UP001141950"/>
    </source>
</evidence>
<keyword evidence="1" id="KW-0472">Membrane</keyword>
<keyword evidence="1" id="KW-1133">Transmembrane helix</keyword>
<dbReference type="Proteomes" id="UP001141950">
    <property type="component" value="Unassembled WGS sequence"/>
</dbReference>
<dbReference type="InterPro" id="IPR008993">
    <property type="entry name" value="TIMP-like_OB-fold"/>
</dbReference>
<name>A0A9X2MQZ5_9BACL</name>
<proteinExistence type="predicted"/>
<sequence length="138" mass="15001">MLFEVDRIWKGGPDSQVVIHTGSGGGDCGFKFQAGNEYLVYASLSDMYGEMQLTSIICDRTSALNLSGEDINLLGALSEEKLPTKQVKLSLGVEAKKQPSSAPEQNPNDSLPNLTWMIGLGIALGLLGLFVWMRRKKP</sequence>
<evidence type="ECO:0000313" key="2">
    <source>
        <dbReference type="EMBL" id="MCR2804243.1"/>
    </source>
</evidence>
<feature type="transmembrane region" description="Helical" evidence="1">
    <location>
        <begin position="114"/>
        <end position="133"/>
    </location>
</feature>
<dbReference type="Gene3D" id="2.40.50.120">
    <property type="match status" value="1"/>
</dbReference>
<comment type="caution">
    <text evidence="2">The sequence shown here is derived from an EMBL/GenBank/DDBJ whole genome shotgun (WGS) entry which is preliminary data.</text>
</comment>
<accession>A0A9X2MQZ5</accession>
<gene>
    <name evidence="2" type="ORF">NQZ67_10155</name>
</gene>
<dbReference type="EMBL" id="JANIPJ010000006">
    <property type="protein sequence ID" value="MCR2804243.1"/>
    <property type="molecule type" value="Genomic_DNA"/>
</dbReference>
<dbReference type="RefSeq" id="WP_257445129.1">
    <property type="nucleotide sequence ID" value="NZ_JANIPJ010000006.1"/>
</dbReference>
<keyword evidence="1" id="KW-0812">Transmembrane</keyword>
<evidence type="ECO:0000256" key="1">
    <source>
        <dbReference type="SAM" id="Phobius"/>
    </source>
</evidence>
<organism evidence="2 3">
    <name type="scientific">Paenibacillus soyae</name>
    <dbReference type="NCBI Taxonomy" id="2969249"/>
    <lineage>
        <taxon>Bacteria</taxon>
        <taxon>Bacillati</taxon>
        <taxon>Bacillota</taxon>
        <taxon>Bacilli</taxon>
        <taxon>Bacillales</taxon>
        <taxon>Paenibacillaceae</taxon>
        <taxon>Paenibacillus</taxon>
    </lineage>
</organism>
<protein>
    <submittedName>
        <fullName evidence="2">Uncharacterized protein</fullName>
    </submittedName>
</protein>
<dbReference type="SUPFAM" id="SSF50242">
    <property type="entry name" value="TIMP-like"/>
    <property type="match status" value="1"/>
</dbReference>